<keyword evidence="6" id="KW-0802">TPR repeat</keyword>
<feature type="region of interest" description="Disordered" evidence="10">
    <location>
        <begin position="1"/>
        <end position="28"/>
    </location>
</feature>
<dbReference type="SUPFAM" id="SSF48452">
    <property type="entry name" value="TPR-like"/>
    <property type="match status" value="2"/>
</dbReference>
<dbReference type="SMART" id="SM00028">
    <property type="entry name" value="TPR"/>
    <property type="match status" value="4"/>
</dbReference>
<comment type="subcellular location">
    <subcellularLocation>
        <location evidence="1">Cytoplasm</location>
        <location evidence="1">Cytoskeleton</location>
    </subcellularLocation>
</comment>
<keyword evidence="5" id="KW-0677">Repeat</keyword>
<dbReference type="InterPro" id="IPR019734">
    <property type="entry name" value="TPR_rpt"/>
</dbReference>
<protein>
    <submittedName>
        <fullName evidence="11">Uncharacterized protein</fullName>
    </submittedName>
</protein>
<comment type="similarity">
    <text evidence="2">Belongs to the kinesin light chain family.</text>
</comment>
<dbReference type="Gene3D" id="3.40.50.300">
    <property type="entry name" value="P-loop containing nucleotide triphosphate hydrolases"/>
    <property type="match status" value="1"/>
</dbReference>
<dbReference type="GO" id="GO:0005737">
    <property type="term" value="C:cytoplasm"/>
    <property type="evidence" value="ECO:0007669"/>
    <property type="project" value="TreeGrafter"/>
</dbReference>
<keyword evidence="7" id="KW-0175">Coiled coil</keyword>
<evidence type="ECO:0000256" key="8">
    <source>
        <dbReference type="ARBA" id="ARBA00023175"/>
    </source>
</evidence>
<dbReference type="InterPro" id="IPR011990">
    <property type="entry name" value="TPR-like_helical_dom_sf"/>
</dbReference>
<dbReference type="Gene3D" id="1.20.930.20">
    <property type="entry name" value="Adaptor protein Cbl, N-terminal domain"/>
    <property type="match status" value="1"/>
</dbReference>
<sequence>MGCGASKNASGPQPGPQPAAQTASVVAASSKASPSAELAKADADATTALSVEEAVRRFEQLAEGMSTFLDGDSGPVAACLQGLERWGQDVANVLSVAIPPPGGTVVGAVVAVVAMAARTFANKRNCKLLAAQAVEVGTILMEHRGELVAGGRALERQVQDVEDVIRRALDYTSRFADKNWLEEVLSLATAAQECTLLSQEITEACSRLQFAAGAAGFARVQELARRQKEVDAADLKLKADLEAALAESGGSAERLFSDSAAFSSIVTQLKGGEKLIAEGMRDQFALLQSLKDDSEKKWYDTIDNPHLRAFWKTYCKEFKIEWEAFWSAFPKKLTLPEPQRRELQELLSQEEVRLAFEEAVDQTEPETISAFEVSSRFGESDDLVSRVRDLVAEGRQIGARARCWLPPPSQHFAGREEEVQKLQSLLTGGSRLVVVHGPLGYGKAQALFAAAQRAAEAGQLPGGGYRADLLSGGIGGEDGLVAKLVSALRSSGGPSDREALRALAAALGSWGRGGLRRNATGAAGGKPQGPPPRCLLLLDHADEVLGSAELCATLQSLLENTLLPLAPGLVVGVSARSMPPLTGITHPVSSLELSRPLSPPEAAQLLRSVCPGLAPPQAAAVAERTQGVPLLVWLAGQALSHGRQSADSLDLEGVLADSASRVERALAPLPRSARRNLVFLSLFPGPFTRASAEKVLGCLSVRASRQALEALLGSGLLQRCSDRRRGADVFELQWVVRSALSSAWSASDERLEGLGLSGEELVAAARRFVLAQAATLSERSSVWRVGAVGAYYLAGVEKHAVEQALRLHAHGFEDLVEGPEGGDSGAGGSLVGVLGGMLLDLHTVDVHEHSSIRALLSDLRPVFARCRHPLGLTACAVVGARAAEQQADSWREAAAQVTAAIEPHLSPSPPSDPALLRACAQGLRGLGVMARDGGDPEGSVAHLQRALGLLGGAGAEARAGAWFATEEALCTAELAGSLDYLGPSRCEEGAQVAARALELARAATAGGDGKHPLVALCLGYQGFFLKAQGLHEEAVAAHRQAMDIRLHVFGPDHPDVATALNQAAISLIELGRHAQADTDLAEALRIRRTALGPQHFMVANTLLQVASLRLAQAQPRAAQEALREAAALYTGCGLRPKAAKALLQLAGLLEAEEGGAGAEEAAALRAEAAALQQ</sequence>
<dbReference type="EMBL" id="JAEHOE010000091">
    <property type="protein sequence ID" value="KAG2487823.1"/>
    <property type="molecule type" value="Genomic_DNA"/>
</dbReference>
<dbReference type="Pfam" id="PF13424">
    <property type="entry name" value="TPR_12"/>
    <property type="match status" value="1"/>
</dbReference>
<keyword evidence="3" id="KW-0963">Cytoplasm</keyword>
<dbReference type="AlphaFoldDB" id="A0A835XRW7"/>
<evidence type="ECO:0000256" key="7">
    <source>
        <dbReference type="ARBA" id="ARBA00023054"/>
    </source>
</evidence>
<dbReference type="InterPro" id="IPR027417">
    <property type="entry name" value="P-loop_NTPase"/>
</dbReference>
<keyword evidence="4" id="KW-0493">Microtubule</keyword>
<evidence type="ECO:0000256" key="2">
    <source>
        <dbReference type="ARBA" id="ARBA00009622"/>
    </source>
</evidence>
<evidence type="ECO:0000313" key="11">
    <source>
        <dbReference type="EMBL" id="KAG2487823.1"/>
    </source>
</evidence>
<dbReference type="GO" id="GO:0005871">
    <property type="term" value="C:kinesin complex"/>
    <property type="evidence" value="ECO:0007669"/>
    <property type="project" value="InterPro"/>
</dbReference>
<evidence type="ECO:0000256" key="3">
    <source>
        <dbReference type="ARBA" id="ARBA00022490"/>
    </source>
</evidence>
<evidence type="ECO:0000256" key="1">
    <source>
        <dbReference type="ARBA" id="ARBA00004245"/>
    </source>
</evidence>
<dbReference type="GO" id="GO:0019894">
    <property type="term" value="F:kinesin binding"/>
    <property type="evidence" value="ECO:0007669"/>
    <property type="project" value="TreeGrafter"/>
</dbReference>
<dbReference type="InterPro" id="IPR059179">
    <property type="entry name" value="MLKL-like_MCAfunc"/>
</dbReference>
<dbReference type="PANTHER" id="PTHR45783:SF3">
    <property type="entry name" value="KINESIN LIGHT CHAIN"/>
    <property type="match status" value="1"/>
</dbReference>
<keyword evidence="9" id="KW-0206">Cytoskeleton</keyword>
<dbReference type="GO" id="GO:0005874">
    <property type="term" value="C:microtubule"/>
    <property type="evidence" value="ECO:0007669"/>
    <property type="project" value="UniProtKB-KW"/>
</dbReference>
<evidence type="ECO:0000256" key="10">
    <source>
        <dbReference type="SAM" id="MobiDB-lite"/>
    </source>
</evidence>
<gene>
    <name evidence="11" type="ORF">HYH03_013540</name>
</gene>
<dbReference type="OrthoDB" id="551795at2759"/>
<feature type="compositionally biased region" description="Low complexity" evidence="10">
    <location>
        <begin position="18"/>
        <end position="28"/>
    </location>
</feature>
<evidence type="ECO:0000256" key="9">
    <source>
        <dbReference type="ARBA" id="ARBA00023212"/>
    </source>
</evidence>
<dbReference type="GO" id="GO:0007166">
    <property type="term" value="P:cell surface receptor signaling pathway"/>
    <property type="evidence" value="ECO:0007669"/>
    <property type="project" value="InterPro"/>
</dbReference>
<dbReference type="Gene3D" id="1.25.40.10">
    <property type="entry name" value="Tetratricopeptide repeat domain"/>
    <property type="match status" value="1"/>
</dbReference>
<dbReference type="CDD" id="cd21037">
    <property type="entry name" value="MLKL_NTD"/>
    <property type="match status" value="1"/>
</dbReference>
<keyword evidence="12" id="KW-1185">Reference proteome</keyword>
<dbReference type="GO" id="GO:0007018">
    <property type="term" value="P:microtubule-based movement"/>
    <property type="evidence" value="ECO:0007669"/>
    <property type="project" value="TreeGrafter"/>
</dbReference>
<dbReference type="PANTHER" id="PTHR45783">
    <property type="entry name" value="KINESIN LIGHT CHAIN"/>
    <property type="match status" value="1"/>
</dbReference>
<evidence type="ECO:0000256" key="6">
    <source>
        <dbReference type="ARBA" id="ARBA00022803"/>
    </source>
</evidence>
<name>A0A835XRW7_9CHLO</name>
<comment type="caution">
    <text evidence="11">The sequence shown here is derived from an EMBL/GenBank/DDBJ whole genome shotgun (WGS) entry which is preliminary data.</text>
</comment>
<dbReference type="InterPro" id="IPR002151">
    <property type="entry name" value="Kinesin_light"/>
</dbReference>
<accession>A0A835XRW7</accession>
<organism evidence="11 12">
    <name type="scientific">Edaphochlamys debaryana</name>
    <dbReference type="NCBI Taxonomy" id="47281"/>
    <lineage>
        <taxon>Eukaryota</taxon>
        <taxon>Viridiplantae</taxon>
        <taxon>Chlorophyta</taxon>
        <taxon>core chlorophytes</taxon>
        <taxon>Chlorophyceae</taxon>
        <taxon>CS clade</taxon>
        <taxon>Chlamydomonadales</taxon>
        <taxon>Chlamydomonadales incertae sedis</taxon>
        <taxon>Edaphochlamys</taxon>
    </lineage>
</organism>
<evidence type="ECO:0000313" key="12">
    <source>
        <dbReference type="Proteomes" id="UP000612055"/>
    </source>
</evidence>
<reference evidence="11" key="1">
    <citation type="journal article" date="2020" name="bioRxiv">
        <title>Comparative genomics of Chlamydomonas.</title>
        <authorList>
            <person name="Craig R.J."/>
            <person name="Hasan A.R."/>
            <person name="Ness R.W."/>
            <person name="Keightley P.D."/>
        </authorList>
    </citation>
    <scope>NUCLEOTIDE SEQUENCE</scope>
    <source>
        <strain evidence="11">CCAP 11/70</strain>
    </source>
</reference>
<dbReference type="Proteomes" id="UP000612055">
    <property type="component" value="Unassembled WGS sequence"/>
</dbReference>
<keyword evidence="8" id="KW-0505">Motor protein</keyword>
<dbReference type="InterPro" id="IPR036537">
    <property type="entry name" value="Adaptor_Cbl_N_dom_sf"/>
</dbReference>
<evidence type="ECO:0000256" key="4">
    <source>
        <dbReference type="ARBA" id="ARBA00022701"/>
    </source>
</evidence>
<proteinExistence type="inferred from homology"/>
<dbReference type="SUPFAM" id="SSF52540">
    <property type="entry name" value="P-loop containing nucleoside triphosphate hydrolases"/>
    <property type="match status" value="1"/>
</dbReference>
<evidence type="ECO:0000256" key="5">
    <source>
        <dbReference type="ARBA" id="ARBA00022737"/>
    </source>
</evidence>